<protein>
    <submittedName>
        <fullName evidence="2">Uncharacterized protein</fullName>
    </submittedName>
</protein>
<evidence type="ECO:0000256" key="1">
    <source>
        <dbReference type="SAM" id="MobiDB-lite"/>
    </source>
</evidence>
<accession>A0A015WYK9</accession>
<sequence length="92" mass="10848">METTIDSNGLGGFQTRQDRILCIRSQINRSSEELVRINEKLGAKDTPSLEEWLRLSDIRNNLMVSIHRKEEELSRLTDSRRLDQPRRANYNY</sequence>
<evidence type="ECO:0000313" key="2">
    <source>
        <dbReference type="EMBL" id="EXZ26985.1"/>
    </source>
</evidence>
<reference evidence="2 3" key="1">
    <citation type="submission" date="2014-02" db="EMBL/GenBank/DDBJ databases">
        <authorList>
            <person name="Sears C."/>
            <person name="Carroll K."/>
            <person name="Sack B.R."/>
            <person name="Qadri F."/>
            <person name="Myers L.L."/>
            <person name="Chung G.-T."/>
            <person name="Escheverria P."/>
            <person name="Fraser C.M."/>
            <person name="Sadzewicz L."/>
            <person name="Shefchek K.A."/>
            <person name="Tallon L."/>
            <person name="Das S.P."/>
            <person name="Daugherty S."/>
            <person name="Mongodin E.F."/>
        </authorList>
    </citation>
    <scope>NUCLEOTIDE SEQUENCE [LARGE SCALE GENOMIC DNA]</scope>
    <source>
        <strain evidence="2 3">S36L11</strain>
    </source>
</reference>
<feature type="compositionally biased region" description="Basic and acidic residues" evidence="1">
    <location>
        <begin position="73"/>
        <end position="86"/>
    </location>
</feature>
<name>A0A015WYK9_BACFG</name>
<feature type="region of interest" description="Disordered" evidence="1">
    <location>
        <begin position="73"/>
        <end position="92"/>
    </location>
</feature>
<gene>
    <name evidence="2" type="ORF">M136_3763</name>
</gene>
<dbReference type="EMBL" id="JGDJ01000262">
    <property type="protein sequence ID" value="EXZ26985.1"/>
    <property type="molecule type" value="Genomic_DNA"/>
</dbReference>
<evidence type="ECO:0000313" key="3">
    <source>
        <dbReference type="Proteomes" id="UP000022082"/>
    </source>
</evidence>
<dbReference type="AlphaFoldDB" id="A0A015WYK9"/>
<proteinExistence type="predicted"/>
<dbReference type="Proteomes" id="UP000022082">
    <property type="component" value="Unassembled WGS sequence"/>
</dbReference>
<dbReference type="PATRIC" id="fig|1339327.3.peg.4295"/>
<organism evidence="2 3">
    <name type="scientific">Bacteroides fragilis str. S36L11</name>
    <dbReference type="NCBI Taxonomy" id="1339327"/>
    <lineage>
        <taxon>Bacteria</taxon>
        <taxon>Pseudomonadati</taxon>
        <taxon>Bacteroidota</taxon>
        <taxon>Bacteroidia</taxon>
        <taxon>Bacteroidales</taxon>
        <taxon>Bacteroidaceae</taxon>
        <taxon>Bacteroides</taxon>
    </lineage>
</organism>
<dbReference type="RefSeq" id="WP_032557349.1">
    <property type="nucleotide sequence ID" value="NZ_JGDJ01000262.1"/>
</dbReference>
<comment type="caution">
    <text evidence="2">The sequence shown here is derived from an EMBL/GenBank/DDBJ whole genome shotgun (WGS) entry which is preliminary data.</text>
</comment>